<keyword evidence="9" id="KW-1185">Reference proteome</keyword>
<keyword evidence="5 7" id="KW-1133">Transmembrane helix</keyword>
<evidence type="ECO:0000256" key="6">
    <source>
        <dbReference type="ARBA" id="ARBA00023136"/>
    </source>
</evidence>
<sequence>MPPPSSHPSAIELETVKRSSVRAGAVTLSAQFASLAIHLLGTVLLARLLSPADFGLMAMALAFTAFAGLFRDLGLSTATVQREQLSEAQTNALFWLNVASGAALSLLTVLIAPLVANFYGRPEVRGLLWALAPVFLLGGLGAQPGALLQRQMRFGRKVTAELAGAVAGLLVSVLAAWRGLGYWSLAAGAVAGAATTALLMLALSPLRLARPARSGGLREMLGFGGHVTAFEFINYFHRNLDQILIGRQLGAEMLGYYSRAYQLLMLPITNLRAPLTAVALPALSRLRREPASFRTYYLRITRVMAYASMPLVAGLFVLAPPLIRVVMGPGWDEVVPIFRALAMAALVQPVATLRGVVTLSTGRGADYLKLGIINAVGACIAFVVGLPYGPLGVALCYSAVNYLLLWPTLGVAFAGTEIRRRDFFRTIARPALASVATAALLMLPIVQQALPASALATLLIGAPAFALLWFGVLLLLGGRADLVDLLAMLKLLRRDRAGRKEQRA</sequence>
<dbReference type="PANTHER" id="PTHR30250">
    <property type="entry name" value="PST FAMILY PREDICTED COLANIC ACID TRANSPORTER"/>
    <property type="match status" value="1"/>
</dbReference>
<dbReference type="InterPro" id="IPR050833">
    <property type="entry name" value="Poly_Biosynth_Transport"/>
</dbReference>
<feature type="transmembrane region" description="Helical" evidence="7">
    <location>
        <begin position="452"/>
        <end position="476"/>
    </location>
</feature>
<feature type="transmembrane region" description="Helical" evidence="7">
    <location>
        <begin position="183"/>
        <end position="203"/>
    </location>
</feature>
<evidence type="ECO:0000313" key="8">
    <source>
        <dbReference type="EMBL" id="RZU01195.1"/>
    </source>
</evidence>
<feature type="transmembrane region" description="Helical" evidence="7">
    <location>
        <begin position="303"/>
        <end position="323"/>
    </location>
</feature>
<evidence type="ECO:0000313" key="9">
    <source>
        <dbReference type="Proteomes" id="UP000293671"/>
    </source>
</evidence>
<evidence type="ECO:0000256" key="2">
    <source>
        <dbReference type="ARBA" id="ARBA00007430"/>
    </source>
</evidence>
<feature type="transmembrane region" description="Helical" evidence="7">
    <location>
        <begin position="92"/>
        <end position="115"/>
    </location>
</feature>
<feature type="transmembrane region" description="Helical" evidence="7">
    <location>
        <begin position="335"/>
        <end position="355"/>
    </location>
</feature>
<dbReference type="EMBL" id="SHKP01000005">
    <property type="protein sequence ID" value="RZU01195.1"/>
    <property type="molecule type" value="Genomic_DNA"/>
</dbReference>
<feature type="transmembrane region" description="Helical" evidence="7">
    <location>
        <begin position="427"/>
        <end position="446"/>
    </location>
</feature>
<feature type="transmembrane region" description="Helical" evidence="7">
    <location>
        <begin position="127"/>
        <end position="148"/>
    </location>
</feature>
<comment type="subcellular location">
    <subcellularLocation>
        <location evidence="1">Cell membrane</location>
        <topology evidence="1">Multi-pass membrane protein</topology>
    </subcellularLocation>
</comment>
<feature type="transmembrane region" description="Helical" evidence="7">
    <location>
        <begin position="392"/>
        <end position="415"/>
    </location>
</feature>
<gene>
    <name evidence="8" type="ORF">EV670_1911</name>
</gene>
<evidence type="ECO:0000256" key="5">
    <source>
        <dbReference type="ARBA" id="ARBA00022989"/>
    </source>
</evidence>
<evidence type="ECO:0000256" key="7">
    <source>
        <dbReference type="SAM" id="Phobius"/>
    </source>
</evidence>
<evidence type="ECO:0000256" key="1">
    <source>
        <dbReference type="ARBA" id="ARBA00004651"/>
    </source>
</evidence>
<protein>
    <submittedName>
        <fullName evidence="8">O-antigen/teichoic acid export membrane protein</fullName>
    </submittedName>
</protein>
<feature type="transmembrane region" description="Helical" evidence="7">
    <location>
        <begin position="160"/>
        <end position="177"/>
    </location>
</feature>
<organism evidence="8 9">
    <name type="scientific">Rivibacter subsaxonicus</name>
    <dbReference type="NCBI Taxonomy" id="457575"/>
    <lineage>
        <taxon>Bacteria</taxon>
        <taxon>Pseudomonadati</taxon>
        <taxon>Pseudomonadota</taxon>
        <taxon>Betaproteobacteria</taxon>
        <taxon>Burkholderiales</taxon>
        <taxon>Rivibacter</taxon>
    </lineage>
</organism>
<dbReference type="CDD" id="cd13127">
    <property type="entry name" value="MATE_tuaB_like"/>
    <property type="match status" value="1"/>
</dbReference>
<comment type="caution">
    <text evidence="8">The sequence shown here is derived from an EMBL/GenBank/DDBJ whole genome shotgun (WGS) entry which is preliminary data.</text>
</comment>
<dbReference type="OrthoDB" id="8538786at2"/>
<reference evidence="8 9" key="1">
    <citation type="submission" date="2019-02" db="EMBL/GenBank/DDBJ databases">
        <title>Genomic Encyclopedia of Type Strains, Phase IV (KMG-IV): sequencing the most valuable type-strain genomes for metagenomic binning, comparative biology and taxonomic classification.</title>
        <authorList>
            <person name="Goeker M."/>
        </authorList>
    </citation>
    <scope>NUCLEOTIDE SEQUENCE [LARGE SCALE GENOMIC DNA]</scope>
    <source>
        <strain evidence="8 9">DSM 19570</strain>
    </source>
</reference>
<evidence type="ECO:0000256" key="3">
    <source>
        <dbReference type="ARBA" id="ARBA00022475"/>
    </source>
</evidence>
<dbReference type="RefSeq" id="WP_130431602.1">
    <property type="nucleotide sequence ID" value="NZ_SHKP01000005.1"/>
</dbReference>
<dbReference type="GO" id="GO:0005886">
    <property type="term" value="C:plasma membrane"/>
    <property type="evidence" value="ECO:0007669"/>
    <property type="project" value="UniProtKB-SubCell"/>
</dbReference>
<evidence type="ECO:0000256" key="4">
    <source>
        <dbReference type="ARBA" id="ARBA00022692"/>
    </source>
</evidence>
<feature type="transmembrane region" description="Helical" evidence="7">
    <location>
        <begin position="54"/>
        <end position="71"/>
    </location>
</feature>
<name>A0A4Q7VXC8_9BURK</name>
<feature type="transmembrane region" description="Helical" evidence="7">
    <location>
        <begin position="367"/>
        <end position="386"/>
    </location>
</feature>
<keyword evidence="4 7" id="KW-0812">Transmembrane</keyword>
<comment type="similarity">
    <text evidence="2">Belongs to the polysaccharide synthase family.</text>
</comment>
<accession>A0A4Q7VXC8</accession>
<proteinExistence type="inferred from homology"/>
<dbReference type="Proteomes" id="UP000293671">
    <property type="component" value="Unassembled WGS sequence"/>
</dbReference>
<keyword evidence="3" id="KW-1003">Cell membrane</keyword>
<dbReference type="AlphaFoldDB" id="A0A4Q7VXC8"/>
<dbReference type="PANTHER" id="PTHR30250:SF10">
    <property type="entry name" value="LIPOPOLYSACCHARIDE BIOSYNTHESIS PROTEIN WZXC"/>
    <property type="match status" value="1"/>
</dbReference>
<keyword evidence="6 7" id="KW-0472">Membrane</keyword>
<dbReference type="Pfam" id="PF13440">
    <property type="entry name" value="Polysacc_synt_3"/>
    <property type="match status" value="1"/>
</dbReference>